<dbReference type="CDD" id="cd14798">
    <property type="entry name" value="RX-CC_like"/>
    <property type="match status" value="1"/>
</dbReference>
<dbReference type="GO" id="GO:0098542">
    <property type="term" value="P:defense response to other organism"/>
    <property type="evidence" value="ECO:0007669"/>
    <property type="project" value="TreeGrafter"/>
</dbReference>
<dbReference type="InterPro" id="IPR044974">
    <property type="entry name" value="Disease_R_plants"/>
</dbReference>
<dbReference type="Gene3D" id="3.80.10.10">
    <property type="entry name" value="Ribonuclease Inhibitor"/>
    <property type="match status" value="1"/>
</dbReference>
<dbReference type="FunFam" id="3.40.50.300:FF:001091">
    <property type="entry name" value="Probable disease resistance protein At1g61300"/>
    <property type="match status" value="1"/>
</dbReference>
<dbReference type="InterPro" id="IPR032675">
    <property type="entry name" value="LRR_dom_sf"/>
</dbReference>
<evidence type="ECO:0000259" key="7">
    <source>
        <dbReference type="Pfam" id="PF23598"/>
    </source>
</evidence>
<dbReference type="InterPro" id="IPR055414">
    <property type="entry name" value="LRR_R13L4/SHOC2-like"/>
</dbReference>
<dbReference type="InterPro" id="IPR002182">
    <property type="entry name" value="NB-ARC"/>
</dbReference>
<gene>
    <name evidence="8" type="ORF">MKW98_012915</name>
</gene>
<dbReference type="InterPro" id="IPR041118">
    <property type="entry name" value="Rx_N"/>
</dbReference>
<evidence type="ECO:0000259" key="4">
    <source>
        <dbReference type="Pfam" id="PF00931"/>
    </source>
</evidence>
<dbReference type="InterPro" id="IPR038005">
    <property type="entry name" value="RX-like_CC"/>
</dbReference>
<accession>A0AAD4XFT2</accession>
<organism evidence="8 9">
    <name type="scientific">Papaver atlanticum</name>
    <dbReference type="NCBI Taxonomy" id="357466"/>
    <lineage>
        <taxon>Eukaryota</taxon>
        <taxon>Viridiplantae</taxon>
        <taxon>Streptophyta</taxon>
        <taxon>Embryophyta</taxon>
        <taxon>Tracheophyta</taxon>
        <taxon>Spermatophyta</taxon>
        <taxon>Magnoliopsida</taxon>
        <taxon>Ranunculales</taxon>
        <taxon>Papaveraceae</taxon>
        <taxon>Papaveroideae</taxon>
        <taxon>Papaver</taxon>
    </lineage>
</organism>
<evidence type="ECO:0000256" key="3">
    <source>
        <dbReference type="ARBA" id="ARBA00022821"/>
    </source>
</evidence>
<dbReference type="Pfam" id="PF23559">
    <property type="entry name" value="WHD_DRP"/>
    <property type="match status" value="1"/>
</dbReference>
<feature type="domain" description="NB-ARC" evidence="4">
    <location>
        <begin position="173"/>
        <end position="349"/>
    </location>
</feature>
<dbReference type="InterPro" id="IPR036388">
    <property type="entry name" value="WH-like_DNA-bd_sf"/>
</dbReference>
<feature type="domain" description="Disease resistance protein winged helix" evidence="6">
    <location>
        <begin position="436"/>
        <end position="513"/>
    </location>
</feature>
<dbReference type="Gene3D" id="3.40.50.300">
    <property type="entry name" value="P-loop containing nucleotide triphosphate hydrolases"/>
    <property type="match status" value="1"/>
</dbReference>
<dbReference type="AlphaFoldDB" id="A0AAD4XFT2"/>
<dbReference type="FunFam" id="1.10.10.10:FF:000322">
    <property type="entry name" value="Probable disease resistance protein At1g63360"/>
    <property type="match status" value="1"/>
</dbReference>
<sequence length="932" mass="107058">MVDAVVSFAVQRLGDALISETLFSLSVRSQVDGLRDELVRMWCFLKEADTLERHEDERVRHWIAEVRNIAYDAEDVLDTFIVKADATRQNERTHNFFIRKALKIKNLQHMYKIGKEIHAIHTRLKVISGSRVTYGIKNIGDKEASSSKENQRMRHRLRNHYPHVVDDDIIGLEEHTETLVTELMKDEIRLCVLSIVGVGGLGKTTLTKKIYRHHTIKSHFDCCAWSSISQQFNARDVLIEIMKQATTPTDDELKMIKEMNERDLVETIYNYFEGKRYMVVLDDVWSSDDWNTLSPAFPNGKIGSKVLLTTRNIDVASQADPWSLHFEPQLLTEENSWELLRAKAFPKNTEDKCYTADLEKLGREMARKCAGLPLAICVLGGLLATKKSGIKEWEFVHKDVTAHLNKGKHGGVSGILALSYNDLPFHLKPCFLYLGLFPEDYAIPIKKLIQLWVAEGFIQHTPENLLVTMEDVAKHQYLAELMQRCMVQAGKDFSLGEGRFKTCRVHDLLRDLCLSKAKETNFLDTYDQQHRCGGVTSHSLCTVTHKKLRKYAIHLNDDTLKRYNDFYFLNSDCALRTLVVNNPKDLPLASLNYQHITLLRVLDLEDVTEFETNITEKVSKLVHLRYLALGGRPDTPISSSIGNLRNLETLKLIYFEGCLPKTLTRLVKLRHLQIFRGEVDEKFQVEKLTNLQTLGWIHAGKWIRKGGLGKLSNLRQLSVEYTSRLQTDIIIKEVAGKRISLSSSYSNDQYHNPIRSLALHSTDAFPNFIFDSLSCCHDLHNLRLIGGLDGLNLCRYPPNISKIYLSQSRLEEDPMESLQYLPHLRFLWLDKAYQGVEMACSTTGFRQLQHLVLISLDQLQNWRVQQGGMVRLKQLYISDCEKLSMLPEGLRFITTLQEMKISSMPSVFKDRVVRDKGEDWYKVLHVPSIQVL</sequence>
<dbReference type="Gene3D" id="1.10.8.430">
    <property type="entry name" value="Helical domain of apoptotic protease-activating factors"/>
    <property type="match status" value="1"/>
</dbReference>
<dbReference type="Proteomes" id="UP001202328">
    <property type="component" value="Unassembled WGS sequence"/>
</dbReference>
<dbReference type="InterPro" id="IPR027417">
    <property type="entry name" value="P-loop_NTPase"/>
</dbReference>
<evidence type="ECO:0000256" key="1">
    <source>
        <dbReference type="ARBA" id="ARBA00022737"/>
    </source>
</evidence>
<feature type="domain" description="Disease resistance R13L4/SHOC-2-like LRR" evidence="7">
    <location>
        <begin position="576"/>
        <end position="901"/>
    </location>
</feature>
<dbReference type="Gene3D" id="1.10.10.10">
    <property type="entry name" value="Winged helix-like DNA-binding domain superfamily/Winged helix DNA-binding domain"/>
    <property type="match status" value="1"/>
</dbReference>
<dbReference type="SUPFAM" id="SSF52058">
    <property type="entry name" value="L domain-like"/>
    <property type="match status" value="1"/>
</dbReference>
<dbReference type="EMBL" id="JAJJMB010010359">
    <property type="protein sequence ID" value="KAI3909178.1"/>
    <property type="molecule type" value="Genomic_DNA"/>
</dbReference>
<dbReference type="PANTHER" id="PTHR23155">
    <property type="entry name" value="DISEASE RESISTANCE PROTEIN RP"/>
    <property type="match status" value="1"/>
</dbReference>
<evidence type="ECO:0000256" key="2">
    <source>
        <dbReference type="ARBA" id="ARBA00022741"/>
    </source>
</evidence>
<dbReference type="Pfam" id="PF23598">
    <property type="entry name" value="LRR_14"/>
    <property type="match status" value="1"/>
</dbReference>
<dbReference type="InterPro" id="IPR058922">
    <property type="entry name" value="WHD_DRP"/>
</dbReference>
<dbReference type="SUPFAM" id="SSF52540">
    <property type="entry name" value="P-loop containing nucleoside triphosphate hydrolases"/>
    <property type="match status" value="1"/>
</dbReference>
<dbReference type="PRINTS" id="PR00364">
    <property type="entry name" value="DISEASERSIST"/>
</dbReference>
<feature type="domain" description="Disease resistance N-terminal" evidence="5">
    <location>
        <begin position="5"/>
        <end position="94"/>
    </location>
</feature>
<evidence type="ECO:0000313" key="8">
    <source>
        <dbReference type="EMBL" id="KAI3909178.1"/>
    </source>
</evidence>
<proteinExistence type="predicted"/>
<dbReference type="GO" id="GO:0043531">
    <property type="term" value="F:ADP binding"/>
    <property type="evidence" value="ECO:0007669"/>
    <property type="project" value="InterPro"/>
</dbReference>
<keyword evidence="1" id="KW-0677">Repeat</keyword>
<protein>
    <submittedName>
        <fullName evidence="8">Uncharacterized protein</fullName>
    </submittedName>
</protein>
<evidence type="ECO:0000313" key="9">
    <source>
        <dbReference type="Proteomes" id="UP001202328"/>
    </source>
</evidence>
<reference evidence="8" key="1">
    <citation type="submission" date="2022-04" db="EMBL/GenBank/DDBJ databases">
        <title>A functionally conserved STORR gene fusion in Papaver species that diverged 16.8 million years ago.</title>
        <authorList>
            <person name="Catania T."/>
        </authorList>
    </citation>
    <scope>NUCLEOTIDE SEQUENCE</scope>
    <source>
        <strain evidence="8">S-188037</strain>
    </source>
</reference>
<dbReference type="InterPro" id="IPR042197">
    <property type="entry name" value="Apaf_helical"/>
</dbReference>
<keyword evidence="3" id="KW-0611">Plant defense</keyword>
<dbReference type="Pfam" id="PF00931">
    <property type="entry name" value="NB-ARC"/>
    <property type="match status" value="1"/>
</dbReference>
<evidence type="ECO:0000259" key="6">
    <source>
        <dbReference type="Pfam" id="PF23559"/>
    </source>
</evidence>
<evidence type="ECO:0000259" key="5">
    <source>
        <dbReference type="Pfam" id="PF18052"/>
    </source>
</evidence>
<name>A0AAD4XFT2_9MAGN</name>
<dbReference type="PANTHER" id="PTHR23155:SF1185">
    <property type="entry name" value="DISEASE RESISTANCE RPP8-LIKE PROTEIN 3-RELATED"/>
    <property type="match status" value="1"/>
</dbReference>
<keyword evidence="9" id="KW-1185">Reference proteome</keyword>
<comment type="caution">
    <text evidence="8">The sequence shown here is derived from an EMBL/GenBank/DDBJ whole genome shotgun (WGS) entry which is preliminary data.</text>
</comment>
<keyword evidence="2" id="KW-0547">Nucleotide-binding</keyword>
<dbReference type="Gene3D" id="1.20.5.4130">
    <property type="match status" value="1"/>
</dbReference>
<dbReference type="Pfam" id="PF18052">
    <property type="entry name" value="Rx_N"/>
    <property type="match status" value="1"/>
</dbReference>